<evidence type="ECO:0000256" key="5">
    <source>
        <dbReference type="ARBA" id="ARBA00022989"/>
    </source>
</evidence>
<evidence type="ECO:0000256" key="6">
    <source>
        <dbReference type="ARBA" id="ARBA00023136"/>
    </source>
</evidence>
<evidence type="ECO:0000256" key="2">
    <source>
        <dbReference type="ARBA" id="ARBA00008284"/>
    </source>
</evidence>
<evidence type="ECO:0000313" key="12">
    <source>
        <dbReference type="WBParaSite" id="Csp11.Scaffold629.g14944.t1"/>
    </source>
</evidence>
<dbReference type="Pfam" id="PF05154">
    <property type="entry name" value="TM2"/>
    <property type="match status" value="1"/>
</dbReference>
<dbReference type="InterPro" id="IPR050932">
    <property type="entry name" value="TM2D1-3-like"/>
</dbReference>
<feature type="chain" id="PRO_5009308433" evidence="9">
    <location>
        <begin position="21"/>
        <end position="167"/>
    </location>
</feature>
<evidence type="ECO:0000256" key="1">
    <source>
        <dbReference type="ARBA" id="ARBA00004141"/>
    </source>
</evidence>
<dbReference type="AlphaFoldDB" id="A0A1I7U540"/>
<evidence type="ECO:0000256" key="7">
    <source>
        <dbReference type="ARBA" id="ARBA00023180"/>
    </source>
</evidence>
<comment type="subcellular location">
    <subcellularLocation>
        <location evidence="1">Membrane</location>
        <topology evidence="1">Multi-pass membrane protein</topology>
    </subcellularLocation>
</comment>
<keyword evidence="11" id="KW-1185">Reference proteome</keyword>
<sequence length="167" mass="18497">MRLAILHLFISLSLISLSESDATVKCSDLDPTQYLCKNYPVDPITQQSVTCSADNSVQVMCESGDHIKCIGKDQFGIFNKTIADSCHYGAHINYSTAVLLSIFLGFFGIDRIYLGYYALGLIKMFSLGGLFVFWLVDIILISLQLLGPADGTDYAMAFYGPKVERIR</sequence>
<keyword evidence="4 9" id="KW-0732">Signal</keyword>
<proteinExistence type="inferred from homology"/>
<dbReference type="InterPro" id="IPR007829">
    <property type="entry name" value="TM2"/>
</dbReference>
<feature type="transmembrane region" description="Helical" evidence="8">
    <location>
        <begin position="94"/>
        <end position="113"/>
    </location>
</feature>
<dbReference type="PANTHER" id="PTHR21016:SF1">
    <property type="entry name" value="TM2 DOMAIN-CONTAINING PROTEIN 1"/>
    <property type="match status" value="1"/>
</dbReference>
<evidence type="ECO:0000256" key="4">
    <source>
        <dbReference type="ARBA" id="ARBA00022729"/>
    </source>
</evidence>
<reference evidence="12" key="1">
    <citation type="submission" date="2016-11" db="UniProtKB">
        <authorList>
            <consortium name="WormBaseParasite"/>
        </authorList>
    </citation>
    <scope>IDENTIFICATION</scope>
</reference>
<feature type="transmembrane region" description="Helical" evidence="8">
    <location>
        <begin position="125"/>
        <end position="146"/>
    </location>
</feature>
<evidence type="ECO:0000313" key="11">
    <source>
        <dbReference type="Proteomes" id="UP000095282"/>
    </source>
</evidence>
<keyword evidence="7" id="KW-0325">Glycoprotein</keyword>
<organism evidence="11 12">
    <name type="scientific">Caenorhabditis tropicalis</name>
    <dbReference type="NCBI Taxonomy" id="1561998"/>
    <lineage>
        <taxon>Eukaryota</taxon>
        <taxon>Metazoa</taxon>
        <taxon>Ecdysozoa</taxon>
        <taxon>Nematoda</taxon>
        <taxon>Chromadorea</taxon>
        <taxon>Rhabditida</taxon>
        <taxon>Rhabditina</taxon>
        <taxon>Rhabditomorpha</taxon>
        <taxon>Rhabditoidea</taxon>
        <taxon>Rhabditidae</taxon>
        <taxon>Peloderinae</taxon>
        <taxon>Caenorhabditis</taxon>
    </lineage>
</organism>
<dbReference type="WBParaSite" id="Csp11.Scaffold629.g14944.t1">
    <property type="protein sequence ID" value="Csp11.Scaffold629.g14944.t1"/>
    <property type="gene ID" value="Csp11.Scaffold629.g14944"/>
</dbReference>
<dbReference type="STRING" id="1561998.A0A1I7U540"/>
<evidence type="ECO:0000256" key="8">
    <source>
        <dbReference type="SAM" id="Phobius"/>
    </source>
</evidence>
<evidence type="ECO:0000256" key="9">
    <source>
        <dbReference type="SAM" id="SignalP"/>
    </source>
</evidence>
<dbReference type="eggNOG" id="KOG4272">
    <property type="taxonomic scope" value="Eukaryota"/>
</dbReference>
<feature type="domain" description="TM2" evidence="10">
    <location>
        <begin position="93"/>
        <end position="139"/>
    </location>
</feature>
<evidence type="ECO:0000259" key="10">
    <source>
        <dbReference type="Pfam" id="PF05154"/>
    </source>
</evidence>
<comment type="similarity">
    <text evidence="2">Belongs to the TM2 family.</text>
</comment>
<evidence type="ECO:0000256" key="3">
    <source>
        <dbReference type="ARBA" id="ARBA00022692"/>
    </source>
</evidence>
<accession>A0A1I7U540</accession>
<feature type="signal peptide" evidence="9">
    <location>
        <begin position="1"/>
        <end position="20"/>
    </location>
</feature>
<keyword evidence="3 8" id="KW-0812">Transmembrane</keyword>
<dbReference type="GO" id="GO:0016020">
    <property type="term" value="C:membrane"/>
    <property type="evidence" value="ECO:0007669"/>
    <property type="project" value="UniProtKB-SubCell"/>
</dbReference>
<keyword evidence="6 8" id="KW-0472">Membrane</keyword>
<dbReference type="PANTHER" id="PTHR21016">
    <property type="entry name" value="BETA-AMYLOID BINDING PROTEIN-RELATED"/>
    <property type="match status" value="1"/>
</dbReference>
<keyword evidence="5 8" id="KW-1133">Transmembrane helix</keyword>
<protein>
    <submittedName>
        <fullName evidence="12">TM2 domain-containing protein</fullName>
    </submittedName>
</protein>
<dbReference type="Proteomes" id="UP000095282">
    <property type="component" value="Unplaced"/>
</dbReference>
<name>A0A1I7U540_9PELO</name>